<gene>
    <name evidence="5" type="ORF">KI659_18075</name>
</gene>
<dbReference type="CDD" id="cd17243">
    <property type="entry name" value="RMtype1_S_AchA6I-TRD2-CR2_like"/>
    <property type="match status" value="1"/>
</dbReference>
<evidence type="ECO:0000259" key="4">
    <source>
        <dbReference type="Pfam" id="PF01420"/>
    </source>
</evidence>
<sequence length="390" mass="44804">MREDYKRLGKYIRKIDVRNKEEKDFPLLGVSVAKVFIPSIANTVGTDFGKYKIVKRNQFTYIPDTSRRGDKIGLALLENYDAALVSQAYTIFEITDHEELLPEYLMMWFKRPEFDRYARFISHGSVREIFDWDDMCDVMLPVPSLEQQREIVAEYQAIEKRIQLNDQLILKLEDTAQTIYRRWFVEGVNSENLPEGWELNRFTDVVKLGGGGTPDTNNQSFWNGEIPFFTPADIGNHYYSTKTLKSITHEGLNNSSTKLYPKDTIFVTARGTVGAVTIAGSSMTMNQSCYSISGKNPFYLHQLALQTMQNLKKEAVGAVFGALVTKDFENQLIIDPPEKLKNKYNNEVSSLYKFILLKTCENHKLDELKLLTMSKLAQNEPSILKECYDI</sequence>
<keyword evidence="6" id="KW-1185">Reference proteome</keyword>
<comment type="similarity">
    <text evidence="1">Belongs to the type-I restriction system S methylase family.</text>
</comment>
<accession>A0AAP2G2C1</accession>
<dbReference type="Pfam" id="PF01420">
    <property type="entry name" value="Methylase_S"/>
    <property type="match status" value="1"/>
</dbReference>
<name>A0AAP2G2C1_9BACT</name>
<dbReference type="InterPro" id="IPR052021">
    <property type="entry name" value="Type-I_RS_S_subunit"/>
</dbReference>
<dbReference type="GO" id="GO:0016787">
    <property type="term" value="F:hydrolase activity"/>
    <property type="evidence" value="ECO:0007669"/>
    <property type="project" value="UniProtKB-KW"/>
</dbReference>
<keyword evidence="2" id="KW-0680">Restriction system</keyword>
<dbReference type="RefSeq" id="WP_213946794.1">
    <property type="nucleotide sequence ID" value="NZ_JAHCMY010000025.1"/>
</dbReference>
<proteinExistence type="inferred from homology"/>
<dbReference type="EMBL" id="JAHCMY010000025">
    <property type="protein sequence ID" value="MBS9525934.1"/>
    <property type="molecule type" value="Genomic_DNA"/>
</dbReference>
<keyword evidence="5" id="KW-0540">Nuclease</keyword>
<evidence type="ECO:0000313" key="5">
    <source>
        <dbReference type="EMBL" id="MBS9525934.1"/>
    </source>
</evidence>
<reference evidence="5 6" key="1">
    <citation type="submission" date="2021-05" db="EMBL/GenBank/DDBJ databases">
        <authorList>
            <person name="Zhang Z.D."/>
            <person name="Osman G."/>
        </authorList>
    </citation>
    <scope>NUCLEOTIDE SEQUENCE [LARGE SCALE GENOMIC DNA]</scope>
    <source>
        <strain evidence="5 6">KCTC 32217</strain>
    </source>
</reference>
<dbReference type="EC" id="3.1.21.-" evidence="5"/>
<organism evidence="5 6">
    <name type="scientific">Litoribacter ruber</name>
    <dbReference type="NCBI Taxonomy" id="702568"/>
    <lineage>
        <taxon>Bacteria</taxon>
        <taxon>Pseudomonadati</taxon>
        <taxon>Bacteroidota</taxon>
        <taxon>Cytophagia</taxon>
        <taxon>Cytophagales</taxon>
        <taxon>Cyclobacteriaceae</taxon>
        <taxon>Litoribacter</taxon>
    </lineage>
</organism>
<dbReference type="InterPro" id="IPR044946">
    <property type="entry name" value="Restrct_endonuc_typeI_TRD_sf"/>
</dbReference>
<protein>
    <submittedName>
        <fullName evidence="5">Restriction endonuclease subunit S</fullName>
        <ecNumber evidence="5">3.1.21.-</ecNumber>
    </submittedName>
</protein>
<comment type="caution">
    <text evidence="5">The sequence shown here is derived from an EMBL/GenBank/DDBJ whole genome shotgun (WGS) entry which is preliminary data.</text>
</comment>
<dbReference type="GO" id="GO:0003677">
    <property type="term" value="F:DNA binding"/>
    <property type="evidence" value="ECO:0007669"/>
    <property type="project" value="UniProtKB-KW"/>
</dbReference>
<dbReference type="Gene3D" id="3.90.220.20">
    <property type="entry name" value="DNA methylase specificity domains"/>
    <property type="match status" value="2"/>
</dbReference>
<dbReference type="PANTHER" id="PTHR30408">
    <property type="entry name" value="TYPE-1 RESTRICTION ENZYME ECOKI SPECIFICITY PROTEIN"/>
    <property type="match status" value="1"/>
</dbReference>
<dbReference type="GO" id="GO:0009307">
    <property type="term" value="P:DNA restriction-modification system"/>
    <property type="evidence" value="ECO:0007669"/>
    <property type="project" value="UniProtKB-KW"/>
</dbReference>
<dbReference type="Proteomes" id="UP001319104">
    <property type="component" value="Unassembled WGS sequence"/>
</dbReference>
<evidence type="ECO:0000256" key="3">
    <source>
        <dbReference type="ARBA" id="ARBA00023125"/>
    </source>
</evidence>
<keyword evidence="5" id="KW-0378">Hydrolase</keyword>
<dbReference type="SUPFAM" id="SSF116734">
    <property type="entry name" value="DNA methylase specificity domain"/>
    <property type="match status" value="2"/>
</dbReference>
<keyword evidence="5" id="KW-0255">Endonuclease</keyword>
<evidence type="ECO:0000313" key="6">
    <source>
        <dbReference type="Proteomes" id="UP001319104"/>
    </source>
</evidence>
<dbReference type="InterPro" id="IPR000055">
    <property type="entry name" value="Restrct_endonuc_typeI_TRD"/>
</dbReference>
<dbReference type="AlphaFoldDB" id="A0AAP2G2C1"/>
<keyword evidence="3" id="KW-0238">DNA-binding</keyword>
<dbReference type="GO" id="GO:0004519">
    <property type="term" value="F:endonuclease activity"/>
    <property type="evidence" value="ECO:0007669"/>
    <property type="project" value="UniProtKB-KW"/>
</dbReference>
<feature type="domain" description="Type I restriction modification DNA specificity" evidence="4">
    <location>
        <begin position="194"/>
        <end position="340"/>
    </location>
</feature>
<evidence type="ECO:0000256" key="1">
    <source>
        <dbReference type="ARBA" id="ARBA00010923"/>
    </source>
</evidence>
<evidence type="ECO:0000256" key="2">
    <source>
        <dbReference type="ARBA" id="ARBA00022747"/>
    </source>
</evidence>
<dbReference type="PANTHER" id="PTHR30408:SF13">
    <property type="entry name" value="TYPE I RESTRICTION ENZYME HINDI SPECIFICITY SUBUNIT"/>
    <property type="match status" value="1"/>
</dbReference>